<dbReference type="GO" id="GO:0005829">
    <property type="term" value="C:cytosol"/>
    <property type="evidence" value="ECO:0007669"/>
    <property type="project" value="TreeGrafter"/>
</dbReference>
<dbReference type="HAMAP" id="MF_00315">
    <property type="entry name" value="DXP_synth"/>
    <property type="match status" value="1"/>
</dbReference>
<comment type="catalytic activity">
    <reaction evidence="11">
        <text>D-glyceraldehyde 3-phosphate + pyruvate + H(+) = 1-deoxy-D-xylulose 5-phosphate + CO2</text>
        <dbReference type="Rhea" id="RHEA:12605"/>
        <dbReference type="ChEBI" id="CHEBI:15361"/>
        <dbReference type="ChEBI" id="CHEBI:15378"/>
        <dbReference type="ChEBI" id="CHEBI:16526"/>
        <dbReference type="ChEBI" id="CHEBI:57792"/>
        <dbReference type="ChEBI" id="CHEBI:59776"/>
        <dbReference type="EC" id="2.2.1.7"/>
    </reaction>
</comment>
<feature type="binding site" evidence="11">
    <location>
        <position position="181"/>
    </location>
    <ligand>
        <name>thiamine diphosphate</name>
        <dbReference type="ChEBI" id="CHEBI:58937"/>
    </ligand>
</feature>
<evidence type="ECO:0000256" key="8">
    <source>
        <dbReference type="ARBA" id="ARBA00023052"/>
    </source>
</evidence>
<dbReference type="Gene3D" id="3.40.50.970">
    <property type="match status" value="2"/>
</dbReference>
<dbReference type="GO" id="GO:0019288">
    <property type="term" value="P:isopentenyl diphosphate biosynthetic process, methylerythritol 4-phosphate pathway"/>
    <property type="evidence" value="ECO:0007669"/>
    <property type="project" value="TreeGrafter"/>
</dbReference>
<dbReference type="InterPro" id="IPR033248">
    <property type="entry name" value="Transketolase_C"/>
</dbReference>
<dbReference type="PROSITE" id="PS00801">
    <property type="entry name" value="TRANSKETOLASE_1"/>
    <property type="match status" value="1"/>
</dbReference>
<dbReference type="OrthoDB" id="9803371at2"/>
<dbReference type="PANTHER" id="PTHR43322:SF5">
    <property type="entry name" value="1-DEOXY-D-XYLULOSE-5-PHOSPHATE SYNTHASE, CHLOROPLASTIC"/>
    <property type="match status" value="1"/>
</dbReference>
<dbReference type="GO" id="GO:0008661">
    <property type="term" value="F:1-deoxy-D-xylulose-5-phosphate synthase activity"/>
    <property type="evidence" value="ECO:0007669"/>
    <property type="project" value="UniProtKB-UniRule"/>
</dbReference>
<dbReference type="Pfam" id="PF02779">
    <property type="entry name" value="Transket_pyr"/>
    <property type="match status" value="1"/>
</dbReference>
<feature type="domain" description="Transketolase-like pyrimidine-binding" evidence="12">
    <location>
        <begin position="319"/>
        <end position="483"/>
    </location>
</feature>
<dbReference type="Pfam" id="PF02780">
    <property type="entry name" value="Transketolase_C"/>
    <property type="match status" value="1"/>
</dbReference>
<feature type="binding site" evidence="11">
    <location>
        <position position="80"/>
    </location>
    <ligand>
        <name>thiamine diphosphate</name>
        <dbReference type="ChEBI" id="CHEBI:58937"/>
    </ligand>
</feature>
<evidence type="ECO:0000256" key="10">
    <source>
        <dbReference type="ARBA" id="ARBA00055605"/>
    </source>
</evidence>
<dbReference type="UniPathway" id="UPA00064">
    <property type="reaction ID" value="UER00091"/>
</dbReference>
<dbReference type="FunFam" id="3.40.50.920:FF:000002">
    <property type="entry name" value="1-deoxy-D-xylulose-5-phosphate synthase"/>
    <property type="match status" value="1"/>
</dbReference>
<comment type="pathway">
    <text evidence="1 11">Metabolic intermediate biosynthesis; 1-deoxy-D-xylulose 5-phosphate biosynthesis; 1-deoxy-D-xylulose 5-phosphate from D-glyceraldehyde 3-phosphate and pyruvate: step 1/1.</text>
</comment>
<gene>
    <name evidence="11" type="primary">dxs</name>
    <name evidence="13" type="ORF">CBP12_06605</name>
</gene>
<dbReference type="AlphaFoldDB" id="A0A1Y0CWZ8"/>
<dbReference type="PANTHER" id="PTHR43322">
    <property type="entry name" value="1-D-DEOXYXYLULOSE 5-PHOSPHATE SYNTHASE-RELATED"/>
    <property type="match status" value="1"/>
</dbReference>
<feature type="binding site" evidence="11">
    <location>
        <begin position="121"/>
        <end position="123"/>
    </location>
    <ligand>
        <name>thiamine diphosphate</name>
        <dbReference type="ChEBI" id="CHEBI:58937"/>
    </ligand>
</feature>
<dbReference type="Gene3D" id="3.40.50.920">
    <property type="match status" value="1"/>
</dbReference>
<sequence length="625" mass="68063">MSLNIADYPTLALANMPDELRSLPQDKLPALCAELRSYLLHSVSQSSGHLASGLGVVELTVALHYVYNTPFDRLVWDVGHQAYPHKILTGRRDLLPSIRQFKGLHPFPWREESEYDTLSVGHSSTSISAALGMAIAADHEQQGRKVAAIIGDGAITAGMAFEALNHAGDIHKDMLVVLNDNEMSISENVGALNNHLARIMSGSLYSTLREGSKKALEIVPPLKAFAKRTEEHLKGMIIPGTLFEEFGFNYVGPIDGHDINALVETLRNMRKLKGPQFLHIMTRKGKGYQPAELDPIGYHGVPKFDPSQDSLPKAAVGSPSYSKVFGDWLCDMARVDDKLMAITPAMREGSGLVRFSKEFPTHYFDVAIAEQHAITLAAGMAIEGKKPVVAIYSTFLQRGYDQLIHDVALQKLDVLFAIDRAGIVGADGPTHQGAYDLSFMRTVPNMVIMTPSDENECRQMLFTGYQYSGPCAVRYPRGSGPGAAIEAQLQALDIGKGRIIQHASSDNNAVAILNFGSLLGEAKLAAQQLDATVVDMRFVKPLDEALLLSLLDSHTTLVTLEENAIMGGAGSAVNECLMRNKKLVPVLNLGLPDYFVEQGSQQQVLAKLGLDAEGILQAIRDYQAH</sequence>
<proteinExistence type="inferred from homology"/>
<dbReference type="SUPFAM" id="SSF52922">
    <property type="entry name" value="TK C-terminal domain-like"/>
    <property type="match status" value="1"/>
</dbReference>
<protein>
    <recommendedName>
        <fullName evidence="11">1-deoxy-D-xylulose-5-phosphate synthase</fullName>
        <ecNumber evidence="11">2.2.1.7</ecNumber>
    </recommendedName>
    <alternativeName>
        <fullName evidence="11">1-deoxyxylulose-5-phosphate synthase</fullName>
        <shortName evidence="11">DXP synthase</shortName>
        <shortName evidence="11">DXPS</shortName>
    </alternativeName>
</protein>
<dbReference type="GO" id="GO:0016114">
    <property type="term" value="P:terpenoid biosynthetic process"/>
    <property type="evidence" value="ECO:0007669"/>
    <property type="project" value="UniProtKB-UniRule"/>
</dbReference>
<evidence type="ECO:0000256" key="1">
    <source>
        <dbReference type="ARBA" id="ARBA00004980"/>
    </source>
</evidence>
<comment type="subunit">
    <text evidence="3 11">Homodimer.</text>
</comment>
<organism evidence="13 14">
    <name type="scientific">Oceanisphaera avium</name>
    <dbReference type="NCBI Taxonomy" id="1903694"/>
    <lineage>
        <taxon>Bacteria</taxon>
        <taxon>Pseudomonadati</taxon>
        <taxon>Pseudomonadota</taxon>
        <taxon>Gammaproteobacteria</taxon>
        <taxon>Aeromonadales</taxon>
        <taxon>Aeromonadaceae</taxon>
        <taxon>Oceanisphaera</taxon>
    </lineage>
</organism>
<evidence type="ECO:0000256" key="9">
    <source>
        <dbReference type="ARBA" id="ARBA00023229"/>
    </source>
</evidence>
<evidence type="ECO:0000256" key="6">
    <source>
        <dbReference type="ARBA" id="ARBA00022842"/>
    </source>
</evidence>
<dbReference type="GO" id="GO:0000287">
    <property type="term" value="F:magnesium ion binding"/>
    <property type="evidence" value="ECO:0007669"/>
    <property type="project" value="UniProtKB-UniRule"/>
</dbReference>
<comment type="similarity">
    <text evidence="2 11">Belongs to the transketolase family. DXPS subfamily.</text>
</comment>
<keyword evidence="5 11" id="KW-0479">Metal-binding</keyword>
<evidence type="ECO:0000256" key="4">
    <source>
        <dbReference type="ARBA" id="ARBA00022679"/>
    </source>
</evidence>
<keyword evidence="14" id="KW-1185">Reference proteome</keyword>
<dbReference type="Pfam" id="PF13292">
    <property type="entry name" value="DXP_synthase_N"/>
    <property type="match status" value="1"/>
</dbReference>
<keyword evidence="4 11" id="KW-0808">Transferase</keyword>
<evidence type="ECO:0000259" key="12">
    <source>
        <dbReference type="SMART" id="SM00861"/>
    </source>
</evidence>
<keyword evidence="8 11" id="KW-0786">Thiamine pyrophosphate</keyword>
<dbReference type="InterPro" id="IPR005477">
    <property type="entry name" value="Dxylulose-5-P_synthase"/>
</dbReference>
<evidence type="ECO:0000256" key="2">
    <source>
        <dbReference type="ARBA" id="ARBA00011081"/>
    </source>
</evidence>
<feature type="binding site" evidence="11">
    <location>
        <begin position="153"/>
        <end position="154"/>
    </location>
    <ligand>
        <name>thiamine diphosphate</name>
        <dbReference type="ChEBI" id="CHEBI:58937"/>
    </ligand>
</feature>
<dbReference type="InterPro" id="IPR005475">
    <property type="entry name" value="Transketolase-like_Pyr-bd"/>
</dbReference>
<comment type="cofactor">
    <cofactor evidence="11">
        <name>thiamine diphosphate</name>
        <dbReference type="ChEBI" id="CHEBI:58937"/>
    </cofactor>
    <text evidence="11">Binds 1 thiamine pyrophosphate per subunit.</text>
</comment>
<name>A0A1Y0CWZ8_9GAMM</name>
<keyword evidence="7 11" id="KW-0784">Thiamine biosynthesis</keyword>
<dbReference type="InterPro" id="IPR029061">
    <property type="entry name" value="THDP-binding"/>
</dbReference>
<dbReference type="RefSeq" id="WP_086963736.1">
    <property type="nucleotide sequence ID" value="NZ_CP021376.1"/>
</dbReference>
<evidence type="ECO:0000256" key="5">
    <source>
        <dbReference type="ARBA" id="ARBA00022723"/>
    </source>
</evidence>
<dbReference type="SMART" id="SM00861">
    <property type="entry name" value="Transket_pyr"/>
    <property type="match status" value="1"/>
</dbReference>
<dbReference type="GO" id="GO:0009228">
    <property type="term" value="P:thiamine biosynthetic process"/>
    <property type="evidence" value="ECO:0007669"/>
    <property type="project" value="UniProtKB-UniRule"/>
</dbReference>
<dbReference type="InterPro" id="IPR020826">
    <property type="entry name" value="Transketolase_BS"/>
</dbReference>
<feature type="binding site" evidence="11">
    <location>
        <position position="370"/>
    </location>
    <ligand>
        <name>thiamine diphosphate</name>
        <dbReference type="ChEBI" id="CHEBI:58937"/>
    </ligand>
</feature>
<dbReference type="InterPro" id="IPR049557">
    <property type="entry name" value="Transketolase_CS"/>
</dbReference>
<feature type="binding site" evidence="11">
    <location>
        <position position="288"/>
    </location>
    <ligand>
        <name>thiamine diphosphate</name>
        <dbReference type="ChEBI" id="CHEBI:58937"/>
    </ligand>
</feature>
<feature type="binding site" evidence="11">
    <location>
        <position position="181"/>
    </location>
    <ligand>
        <name>Mg(2+)</name>
        <dbReference type="ChEBI" id="CHEBI:18420"/>
    </ligand>
</feature>
<keyword evidence="6 11" id="KW-0460">Magnesium</keyword>
<evidence type="ECO:0000256" key="7">
    <source>
        <dbReference type="ARBA" id="ARBA00022977"/>
    </source>
</evidence>
<dbReference type="Proteomes" id="UP000243793">
    <property type="component" value="Chromosome"/>
</dbReference>
<evidence type="ECO:0000313" key="14">
    <source>
        <dbReference type="Proteomes" id="UP000243793"/>
    </source>
</evidence>
<evidence type="ECO:0000313" key="13">
    <source>
        <dbReference type="EMBL" id="ART79861.1"/>
    </source>
</evidence>
<evidence type="ECO:0000256" key="11">
    <source>
        <dbReference type="HAMAP-Rule" id="MF_00315"/>
    </source>
</evidence>
<dbReference type="EMBL" id="CP021376">
    <property type="protein sequence ID" value="ART79861.1"/>
    <property type="molecule type" value="Genomic_DNA"/>
</dbReference>
<dbReference type="CDD" id="cd02007">
    <property type="entry name" value="TPP_DXS"/>
    <property type="match status" value="1"/>
</dbReference>
<dbReference type="EC" id="2.2.1.7" evidence="11"/>
<evidence type="ECO:0000256" key="3">
    <source>
        <dbReference type="ARBA" id="ARBA00011738"/>
    </source>
</evidence>
<reference evidence="14" key="1">
    <citation type="submission" date="2017-05" db="EMBL/GenBank/DDBJ databases">
        <authorList>
            <person name="Sung H."/>
        </authorList>
    </citation>
    <scope>NUCLEOTIDE SEQUENCE [LARGE SCALE GENOMIC DNA]</scope>
    <source>
        <strain evidence="14">AMac2203</strain>
    </source>
</reference>
<accession>A0A1Y0CWZ8</accession>
<feature type="binding site" evidence="11">
    <location>
        <position position="152"/>
    </location>
    <ligand>
        <name>Mg(2+)</name>
        <dbReference type="ChEBI" id="CHEBI:18420"/>
    </ligand>
</feature>
<dbReference type="KEGG" id="ocm:CBP12_06605"/>
<dbReference type="FunFam" id="3.40.50.970:FF:000005">
    <property type="entry name" value="1-deoxy-D-xylulose-5-phosphate synthase"/>
    <property type="match status" value="1"/>
</dbReference>
<dbReference type="InterPro" id="IPR009014">
    <property type="entry name" value="Transketo_C/PFOR_II"/>
</dbReference>
<dbReference type="NCBIfam" id="NF003933">
    <property type="entry name" value="PRK05444.2-2"/>
    <property type="match status" value="1"/>
</dbReference>
<keyword evidence="9 11" id="KW-0414">Isoprene biosynthesis</keyword>
<dbReference type="CDD" id="cd07033">
    <property type="entry name" value="TPP_PYR_DXS_TK_like"/>
    <property type="match status" value="1"/>
</dbReference>
<dbReference type="GO" id="GO:0030976">
    <property type="term" value="F:thiamine pyrophosphate binding"/>
    <property type="evidence" value="ECO:0007669"/>
    <property type="project" value="UniProtKB-UniRule"/>
</dbReference>
<dbReference type="PROSITE" id="PS00802">
    <property type="entry name" value="TRANSKETOLASE_2"/>
    <property type="match status" value="1"/>
</dbReference>
<dbReference type="SUPFAM" id="SSF52518">
    <property type="entry name" value="Thiamin diphosphate-binding fold (THDP-binding)"/>
    <property type="match status" value="2"/>
</dbReference>
<comment type="cofactor">
    <cofactor evidence="11">
        <name>Mg(2+)</name>
        <dbReference type="ChEBI" id="CHEBI:18420"/>
    </cofactor>
    <text evidence="11">Binds 1 Mg(2+) ion per subunit.</text>
</comment>
<dbReference type="NCBIfam" id="TIGR00204">
    <property type="entry name" value="dxs"/>
    <property type="match status" value="1"/>
</dbReference>
<comment type="function">
    <text evidence="10 11">Catalyzes the acyloin condensation reaction between C atoms 2 and 3 of pyruvate and glyceraldehyde 3-phosphate to yield 1-deoxy-D-xylulose-5-phosphate (DXP).</text>
</comment>